<protein>
    <submittedName>
        <fullName evidence="1">Uncharacterized protein</fullName>
    </submittedName>
</protein>
<dbReference type="EMBL" id="JABSTQ010009447">
    <property type="protein sequence ID" value="KAG0429098.1"/>
    <property type="molecule type" value="Genomic_DNA"/>
</dbReference>
<organism evidence="1 2">
    <name type="scientific">Ixodes persulcatus</name>
    <name type="common">Taiga tick</name>
    <dbReference type="NCBI Taxonomy" id="34615"/>
    <lineage>
        <taxon>Eukaryota</taxon>
        <taxon>Metazoa</taxon>
        <taxon>Ecdysozoa</taxon>
        <taxon>Arthropoda</taxon>
        <taxon>Chelicerata</taxon>
        <taxon>Arachnida</taxon>
        <taxon>Acari</taxon>
        <taxon>Parasitiformes</taxon>
        <taxon>Ixodida</taxon>
        <taxon>Ixodoidea</taxon>
        <taxon>Ixodidae</taxon>
        <taxon>Ixodinae</taxon>
        <taxon>Ixodes</taxon>
    </lineage>
</organism>
<accession>A0AC60Q5J2</accession>
<feature type="non-terminal residue" evidence="1">
    <location>
        <position position="538"/>
    </location>
</feature>
<evidence type="ECO:0000313" key="1">
    <source>
        <dbReference type="EMBL" id="KAG0429098.1"/>
    </source>
</evidence>
<name>A0AC60Q5J2_IXOPE</name>
<dbReference type="Proteomes" id="UP000805193">
    <property type="component" value="Unassembled WGS sequence"/>
</dbReference>
<feature type="non-terminal residue" evidence="1">
    <location>
        <position position="1"/>
    </location>
</feature>
<gene>
    <name evidence="1" type="ORF">HPB47_023962</name>
</gene>
<evidence type="ECO:0000313" key="2">
    <source>
        <dbReference type="Proteomes" id="UP000805193"/>
    </source>
</evidence>
<reference evidence="1 2" key="1">
    <citation type="journal article" date="2020" name="Cell">
        <title>Large-Scale Comparative Analyses of Tick Genomes Elucidate Their Genetic Diversity and Vector Capacities.</title>
        <authorList>
            <consortium name="Tick Genome and Microbiome Consortium (TIGMIC)"/>
            <person name="Jia N."/>
            <person name="Wang J."/>
            <person name="Shi W."/>
            <person name="Du L."/>
            <person name="Sun Y."/>
            <person name="Zhan W."/>
            <person name="Jiang J.F."/>
            <person name="Wang Q."/>
            <person name="Zhang B."/>
            <person name="Ji P."/>
            <person name="Bell-Sakyi L."/>
            <person name="Cui X.M."/>
            <person name="Yuan T.T."/>
            <person name="Jiang B.G."/>
            <person name="Yang W.F."/>
            <person name="Lam T.T."/>
            <person name="Chang Q.C."/>
            <person name="Ding S.J."/>
            <person name="Wang X.J."/>
            <person name="Zhu J.G."/>
            <person name="Ruan X.D."/>
            <person name="Zhao L."/>
            <person name="Wei J.T."/>
            <person name="Ye R.Z."/>
            <person name="Que T.C."/>
            <person name="Du C.H."/>
            <person name="Zhou Y.H."/>
            <person name="Cheng J.X."/>
            <person name="Dai P.F."/>
            <person name="Guo W.B."/>
            <person name="Han X.H."/>
            <person name="Huang E.J."/>
            <person name="Li L.F."/>
            <person name="Wei W."/>
            <person name="Gao Y.C."/>
            <person name="Liu J.Z."/>
            <person name="Shao H.Z."/>
            <person name="Wang X."/>
            <person name="Wang C.C."/>
            <person name="Yang T.C."/>
            <person name="Huo Q.B."/>
            <person name="Li W."/>
            <person name="Chen H.Y."/>
            <person name="Chen S.E."/>
            <person name="Zhou L.G."/>
            <person name="Ni X.B."/>
            <person name="Tian J.H."/>
            <person name="Sheng Y."/>
            <person name="Liu T."/>
            <person name="Pan Y.S."/>
            <person name="Xia L.Y."/>
            <person name="Li J."/>
            <person name="Zhao F."/>
            <person name="Cao W.C."/>
        </authorList>
    </citation>
    <scope>NUCLEOTIDE SEQUENCE [LARGE SCALE GENOMIC DNA]</scope>
    <source>
        <strain evidence="1">Iper-2018</strain>
    </source>
</reference>
<proteinExistence type="predicted"/>
<keyword evidence="2" id="KW-1185">Reference proteome</keyword>
<comment type="caution">
    <text evidence="1">The sequence shown here is derived from an EMBL/GenBank/DDBJ whole genome shotgun (WGS) entry which is preliminary data.</text>
</comment>
<sequence length="538" mass="60327">NVLDAPILYGDKHLFHVDASMCMDWTDPRLTWDVDEYDGLGSLRVSADDIWTPPLEMHTWADALSTAPMATTAFLLPNGTVMFCTKQSASSSCQMDMTYFPFDRHECVVEYATIKDVEKQLNLSIFRPARIHPTQGSEFRLVSITSKRWIEDYGGDDRYTFILYRFTLERRSRLYHYAVLVPAIWQPCSRSWIEDYGGEDRYTFILYRFTLERRSRLYHYAVLVPAILAALLTLAVFWLPPASERKLVLSGIALLVSQLVLHRATDAVTGSERTPKIVALLGVTVQANAAAIVFAAASTNLSRRPQGRPLPSFLVKTSRIIAMGFSGCGSSPLRSTTLVLRAAPSMQEQSSATDESKAENDRRLRSFLLREKKYDTGVRPMSGPNETTQVRFSLGLLDVPVLNPKKHLLYVDAYTCMTWTDPRLKWDAEKFGGLNMVRLRASEIWVPKVVVMAFVDLSPRSDSVALASPGGGVAYCPVHPVHAACKTDMTHFPFDRHECIVEFTNFIDTESNVNLTVGTNPVAPEGRSEFKVVSITTT</sequence>